<accession>A0A0N4UIT7</accession>
<keyword evidence="20" id="KW-1185">Reference proteome</keyword>
<dbReference type="STRING" id="318479.A0A0N4UIT7"/>
<keyword evidence="9" id="KW-1133">Transmembrane helix</keyword>
<evidence type="ECO:0000256" key="11">
    <source>
        <dbReference type="ARBA" id="ARBA00023136"/>
    </source>
</evidence>
<evidence type="ECO:0000256" key="4">
    <source>
        <dbReference type="ARBA" id="ARBA00004991"/>
    </source>
</evidence>
<feature type="modified residue" description="N6-(pyridoxal phosphate)lysine" evidence="16">
    <location>
        <position position="288"/>
    </location>
</feature>
<keyword evidence="7 16" id="KW-0663">Pyridoxal phosphate</keyword>
<dbReference type="InterPro" id="IPR015422">
    <property type="entry name" value="PyrdxlP-dep_Trfase_small"/>
</dbReference>
<dbReference type="GO" id="GO:0030149">
    <property type="term" value="P:sphingolipid catabolic process"/>
    <property type="evidence" value="ECO:0007669"/>
    <property type="project" value="TreeGrafter"/>
</dbReference>
<dbReference type="GO" id="GO:0008117">
    <property type="term" value="F:sphinganine-1-phosphate aldolase activity"/>
    <property type="evidence" value="ECO:0007669"/>
    <property type="project" value="UniProtKB-EC"/>
</dbReference>
<comment type="cofactor">
    <cofactor evidence="1 16 17">
        <name>pyridoxal 5'-phosphate</name>
        <dbReference type="ChEBI" id="CHEBI:597326"/>
    </cofactor>
</comment>
<keyword evidence="10" id="KW-0443">Lipid metabolism</keyword>
<name>A0A0N4UIT7_DRAME</name>
<evidence type="ECO:0000313" key="20">
    <source>
        <dbReference type="Proteomes" id="UP000274756"/>
    </source>
</evidence>
<evidence type="ECO:0000256" key="1">
    <source>
        <dbReference type="ARBA" id="ARBA00001933"/>
    </source>
</evidence>
<evidence type="ECO:0000256" key="13">
    <source>
        <dbReference type="ARBA" id="ARBA00038302"/>
    </source>
</evidence>
<dbReference type="OrthoDB" id="10254570at2759"/>
<evidence type="ECO:0000313" key="21">
    <source>
        <dbReference type="WBParaSite" id="DME_0000753501-mRNA-1"/>
    </source>
</evidence>
<evidence type="ECO:0000313" key="18">
    <source>
        <dbReference type="EMBL" id="VDN51829.1"/>
    </source>
</evidence>
<evidence type="ECO:0000256" key="6">
    <source>
        <dbReference type="ARBA" id="ARBA00022824"/>
    </source>
</evidence>
<evidence type="ECO:0000256" key="5">
    <source>
        <dbReference type="ARBA" id="ARBA00022692"/>
    </source>
</evidence>
<reference evidence="18 20" key="2">
    <citation type="submission" date="2018-11" db="EMBL/GenBank/DDBJ databases">
        <authorList>
            <consortium name="Pathogen Informatics"/>
        </authorList>
    </citation>
    <scope>NUCLEOTIDE SEQUENCE [LARGE SCALE GENOMIC DNA]</scope>
</reference>
<gene>
    <name evidence="18" type="ORF">DME_LOCUS1802</name>
</gene>
<dbReference type="EC" id="4.1.2.27" evidence="14"/>
<dbReference type="InterPro" id="IPR015421">
    <property type="entry name" value="PyrdxlP-dep_Trfase_major"/>
</dbReference>
<evidence type="ECO:0000256" key="10">
    <source>
        <dbReference type="ARBA" id="ARBA00023098"/>
    </source>
</evidence>
<evidence type="ECO:0000256" key="2">
    <source>
        <dbReference type="ARBA" id="ARBA00004389"/>
    </source>
</evidence>
<sequence length="524" mass="59105">MFSGLRCIPWVKLQICKKMENVRMDFEENIHQYDKKKEFYKFLPENGLKPEDIIREAELYEEMGEYSFYKGRASGVVYADYNEEHRRLLQKIFDICAYSNASYPELFPGCRKMEAEIVRIACSLYHGGVGSCGTVTSGGTESIILACLAYRNRAYSCGIHRPEIVIPVTAHAAYDKAAQLLQMRIRHVAVDKNQRVDIGAMKRAINRETCMLVASAPNFATGTVDNIEAISEVCVSRFVLSQRYGVPLHVDACFGGFILPFMEFCDYPVPPFDFRVPAVTSISCDTSKYGFSPKGASLILYREINFLHYQYFCYSDWPGGIYATPTLEGSRNGCGIALTWATLLYYGRHKYTELTHSIIEATFAVRKGIEEIGHFKLVGDSDTTIIAFTSEAFNIYALSDRMCKHGWHLTNIQRPAAVHICITLNHTKPGVIDEFLRDLAVSAEELINNPELSQESRTAAIYEMASTTPDKSLIEEVSRLYLDCCYAIPQPAIYNRTLSVEGRKMSMMGIHPTISNSHFPTLLS</sequence>
<dbReference type="GO" id="GO:0005789">
    <property type="term" value="C:endoplasmic reticulum membrane"/>
    <property type="evidence" value="ECO:0007669"/>
    <property type="project" value="UniProtKB-SubCell"/>
</dbReference>
<dbReference type="FunFam" id="6.10.140.2150:FF:000001">
    <property type="entry name" value="Sphingosine-1-phosphate lyase 1"/>
    <property type="match status" value="1"/>
</dbReference>
<dbReference type="FunFam" id="3.40.640.10:FF:000020">
    <property type="entry name" value="sphingosine-1-phosphate lyase 1"/>
    <property type="match status" value="1"/>
</dbReference>
<dbReference type="InterPro" id="IPR050477">
    <property type="entry name" value="GrpII_AminoAcid_Decarb"/>
</dbReference>
<evidence type="ECO:0000256" key="14">
    <source>
        <dbReference type="ARBA" id="ARBA00038965"/>
    </source>
</evidence>
<evidence type="ECO:0000256" key="9">
    <source>
        <dbReference type="ARBA" id="ARBA00022989"/>
    </source>
</evidence>
<evidence type="ECO:0000256" key="8">
    <source>
        <dbReference type="ARBA" id="ARBA00022919"/>
    </source>
</evidence>
<dbReference type="InterPro" id="IPR002129">
    <property type="entry name" value="PyrdxlP-dep_de-COase"/>
</dbReference>
<evidence type="ECO:0000256" key="3">
    <source>
        <dbReference type="ARBA" id="ARBA00004760"/>
    </source>
</evidence>
<evidence type="ECO:0000256" key="12">
    <source>
        <dbReference type="ARBA" id="ARBA00023239"/>
    </source>
</evidence>
<keyword evidence="12 17" id="KW-0456">Lyase</keyword>
<dbReference type="AlphaFoldDB" id="A0A0N4UIT7"/>
<dbReference type="Proteomes" id="UP000038040">
    <property type="component" value="Unplaced"/>
</dbReference>
<dbReference type="PANTHER" id="PTHR42735:SF6">
    <property type="entry name" value="SPHINGOSINE-1-PHOSPHATE LYASE 1"/>
    <property type="match status" value="1"/>
</dbReference>
<evidence type="ECO:0000256" key="15">
    <source>
        <dbReference type="ARBA" id="ARBA00042568"/>
    </source>
</evidence>
<evidence type="ECO:0000313" key="19">
    <source>
        <dbReference type="Proteomes" id="UP000038040"/>
    </source>
</evidence>
<dbReference type="Gene3D" id="3.40.640.10">
    <property type="entry name" value="Type I PLP-dependent aspartate aminotransferase-like (Major domain)"/>
    <property type="match status" value="1"/>
</dbReference>
<keyword evidence="8" id="KW-0746">Sphingolipid metabolism</keyword>
<dbReference type="WBParaSite" id="DME_0000753501-mRNA-1">
    <property type="protein sequence ID" value="DME_0000753501-mRNA-1"/>
    <property type="gene ID" value="DME_0000753501"/>
</dbReference>
<keyword evidence="6" id="KW-0256">Endoplasmic reticulum</keyword>
<dbReference type="Gene3D" id="3.90.1150.10">
    <property type="entry name" value="Aspartate Aminotransferase, domain 1"/>
    <property type="match status" value="1"/>
</dbReference>
<proteinExistence type="inferred from homology"/>
<comment type="subcellular location">
    <subcellularLocation>
        <location evidence="2">Endoplasmic reticulum membrane</location>
        <topology evidence="2">Single-pass membrane protein</topology>
    </subcellularLocation>
</comment>
<dbReference type="GO" id="GO:0030170">
    <property type="term" value="F:pyridoxal phosphate binding"/>
    <property type="evidence" value="ECO:0007669"/>
    <property type="project" value="InterPro"/>
</dbReference>
<dbReference type="EMBL" id="UYYG01000033">
    <property type="protein sequence ID" value="VDN51829.1"/>
    <property type="molecule type" value="Genomic_DNA"/>
</dbReference>
<dbReference type="Gene3D" id="6.10.140.2150">
    <property type="match status" value="1"/>
</dbReference>
<dbReference type="PANTHER" id="PTHR42735">
    <property type="match status" value="1"/>
</dbReference>
<comment type="pathway">
    <text evidence="3">Lipid metabolism; sphingolipid metabolism.</text>
</comment>
<evidence type="ECO:0000256" key="16">
    <source>
        <dbReference type="PIRSR" id="PIRSR602129-50"/>
    </source>
</evidence>
<dbReference type="InterPro" id="IPR015424">
    <property type="entry name" value="PyrdxlP-dep_Trfase"/>
</dbReference>
<dbReference type="GO" id="GO:0019752">
    <property type="term" value="P:carboxylic acid metabolic process"/>
    <property type="evidence" value="ECO:0007669"/>
    <property type="project" value="InterPro"/>
</dbReference>
<comment type="similarity">
    <text evidence="13">Belongs to the group II decarboxylase family. Sphingosine-1-phosphate lyase subfamily.</text>
</comment>
<keyword evidence="11" id="KW-0472">Membrane</keyword>
<dbReference type="Proteomes" id="UP000274756">
    <property type="component" value="Unassembled WGS sequence"/>
</dbReference>
<keyword evidence="5" id="KW-0812">Transmembrane</keyword>
<organism evidence="19 21">
    <name type="scientific">Dracunculus medinensis</name>
    <name type="common">Guinea worm</name>
    <dbReference type="NCBI Taxonomy" id="318479"/>
    <lineage>
        <taxon>Eukaryota</taxon>
        <taxon>Metazoa</taxon>
        <taxon>Ecdysozoa</taxon>
        <taxon>Nematoda</taxon>
        <taxon>Chromadorea</taxon>
        <taxon>Rhabditida</taxon>
        <taxon>Spirurina</taxon>
        <taxon>Dracunculoidea</taxon>
        <taxon>Dracunculidae</taxon>
        <taxon>Dracunculus</taxon>
    </lineage>
</organism>
<dbReference type="SUPFAM" id="SSF53383">
    <property type="entry name" value="PLP-dependent transferases"/>
    <property type="match status" value="1"/>
</dbReference>
<evidence type="ECO:0000256" key="7">
    <source>
        <dbReference type="ARBA" id="ARBA00022898"/>
    </source>
</evidence>
<evidence type="ECO:0000256" key="17">
    <source>
        <dbReference type="RuleBase" id="RU000382"/>
    </source>
</evidence>
<protein>
    <recommendedName>
        <fullName evidence="14">sphinganine-1-phosphate aldolase</fullName>
        <ecNumber evidence="14">4.1.2.27</ecNumber>
    </recommendedName>
    <alternativeName>
        <fullName evidence="15">Sphingosine-1-phosphate aldolase</fullName>
    </alternativeName>
</protein>
<comment type="pathway">
    <text evidence="4">Sphingolipid metabolism.</text>
</comment>
<dbReference type="Pfam" id="PF00282">
    <property type="entry name" value="Pyridoxal_deC"/>
    <property type="match status" value="1"/>
</dbReference>
<reference evidence="21" key="1">
    <citation type="submission" date="2017-02" db="UniProtKB">
        <authorList>
            <consortium name="WormBaseParasite"/>
        </authorList>
    </citation>
    <scope>IDENTIFICATION</scope>
</reference>